<dbReference type="Pfam" id="PF10003">
    <property type="entry name" value="DUF2244"/>
    <property type="match status" value="1"/>
</dbReference>
<name>A0A1H2SNL0_9GAMM</name>
<keyword evidence="3" id="KW-1185">Reference proteome</keyword>
<keyword evidence="1" id="KW-1133">Transmembrane helix</keyword>
<feature type="transmembrane region" description="Helical" evidence="1">
    <location>
        <begin position="55"/>
        <end position="74"/>
    </location>
</feature>
<evidence type="ECO:0000313" key="2">
    <source>
        <dbReference type="EMBL" id="SDW32639.1"/>
    </source>
</evidence>
<evidence type="ECO:0000256" key="1">
    <source>
        <dbReference type="SAM" id="Phobius"/>
    </source>
</evidence>
<sequence length="169" mass="18797">MVQQLPLNGGTRLLLTPNQSMSWRGNVRVWLALCGVSLVIAGGMAWLGAWVVLPFAGLELAALATAIYLTSLACRRREILTITDEALHLEKGIFRKQAEWHLPRPYARLRINPPLNPVAPPRLFLVHREKEVALANFLNRDDIEALVSLLEHSGLAIDTRAPAPPSIWM</sequence>
<dbReference type="AlphaFoldDB" id="A0A1H2SNL0"/>
<dbReference type="InterPro" id="IPR019253">
    <property type="entry name" value="DUF2244_TM"/>
</dbReference>
<proteinExistence type="predicted"/>
<evidence type="ECO:0000313" key="3">
    <source>
        <dbReference type="Proteomes" id="UP000199675"/>
    </source>
</evidence>
<dbReference type="RefSeq" id="WP_091811534.1">
    <property type="nucleotide sequence ID" value="NZ_FNNE01000002.1"/>
</dbReference>
<feature type="transmembrane region" description="Helical" evidence="1">
    <location>
        <begin position="29"/>
        <end position="49"/>
    </location>
</feature>
<organism evidence="2 3">
    <name type="scientific">Marinobacter mobilis</name>
    <dbReference type="NCBI Taxonomy" id="488533"/>
    <lineage>
        <taxon>Bacteria</taxon>
        <taxon>Pseudomonadati</taxon>
        <taxon>Pseudomonadota</taxon>
        <taxon>Gammaproteobacteria</taxon>
        <taxon>Pseudomonadales</taxon>
        <taxon>Marinobacteraceae</taxon>
        <taxon>Marinobacter</taxon>
    </lineage>
</organism>
<keyword evidence="1" id="KW-0472">Membrane</keyword>
<dbReference type="Proteomes" id="UP000199675">
    <property type="component" value="Unassembled WGS sequence"/>
</dbReference>
<dbReference type="OrthoDB" id="7062615at2"/>
<keyword evidence="1" id="KW-0812">Transmembrane</keyword>
<protein>
    <submittedName>
        <fullName evidence="2">Uncharacterized membrane protein</fullName>
    </submittedName>
</protein>
<gene>
    <name evidence="2" type="ORF">SAMN04487960_102171</name>
</gene>
<dbReference type="EMBL" id="FNNE01000002">
    <property type="protein sequence ID" value="SDW32639.1"/>
    <property type="molecule type" value="Genomic_DNA"/>
</dbReference>
<dbReference type="STRING" id="488533.SAMN04487960_102171"/>
<accession>A0A1H2SNL0</accession>
<reference evidence="2 3" key="1">
    <citation type="submission" date="2016-10" db="EMBL/GenBank/DDBJ databases">
        <authorList>
            <person name="de Groot N.N."/>
        </authorList>
    </citation>
    <scope>NUCLEOTIDE SEQUENCE [LARGE SCALE GENOMIC DNA]</scope>
    <source>
        <strain evidence="2 3">CGMCC 1.7059</strain>
    </source>
</reference>